<evidence type="ECO:0000256" key="4">
    <source>
        <dbReference type="SAM" id="MobiDB-lite"/>
    </source>
</evidence>
<feature type="domain" description="HTH CENPB-type" evidence="5">
    <location>
        <begin position="63"/>
        <end position="139"/>
    </location>
</feature>
<sequence>MTSSSSKGKRKEWNTDHMTEAIRMVREKKMGYFKAAKHFDVPRTTLFRLCQKNELSPEEAAATKLGRKSVLGDQLENLLVEYILKMESKFHGLTRNDVRRMAYMLAKRNNLENPFGESGTAGKKWLKLFLNRHKQKLSMRRPTGTSFARAFGFSKEKVDAFFDLLEEVYTKGLWPLNKNIFSEIDYLAAQQDAVKDGCTINATPTKSSSQSKESSTNDARPPDNRLILTETSVTPRQDTEFDPEPSTSRLSRSTLSRPMTSAQCQIKKERFLIEEEKQLLLK</sequence>
<evidence type="ECO:0000256" key="1">
    <source>
        <dbReference type="ARBA" id="ARBA00004123"/>
    </source>
</evidence>
<dbReference type="GO" id="GO:0005634">
    <property type="term" value="C:nucleus"/>
    <property type="evidence" value="ECO:0007669"/>
    <property type="project" value="UniProtKB-SubCell"/>
</dbReference>
<dbReference type="Pfam" id="PF05225">
    <property type="entry name" value="HTH_psq"/>
    <property type="match status" value="1"/>
</dbReference>
<dbReference type="InterPro" id="IPR006600">
    <property type="entry name" value="HTH_CenpB_DNA-bd_dom"/>
</dbReference>
<evidence type="ECO:0000256" key="2">
    <source>
        <dbReference type="ARBA" id="ARBA00023125"/>
    </source>
</evidence>
<dbReference type="Proteomes" id="UP001314205">
    <property type="component" value="Unassembled WGS sequence"/>
</dbReference>
<evidence type="ECO:0000259" key="5">
    <source>
        <dbReference type="PROSITE" id="PS51253"/>
    </source>
</evidence>
<feature type="compositionally biased region" description="Low complexity" evidence="4">
    <location>
        <begin position="245"/>
        <end position="261"/>
    </location>
</feature>
<evidence type="ECO:0000256" key="3">
    <source>
        <dbReference type="ARBA" id="ARBA00023242"/>
    </source>
</evidence>
<organism evidence="6 7">
    <name type="scientific">Parnassius mnemosyne</name>
    <name type="common">clouded apollo</name>
    <dbReference type="NCBI Taxonomy" id="213953"/>
    <lineage>
        <taxon>Eukaryota</taxon>
        <taxon>Metazoa</taxon>
        <taxon>Ecdysozoa</taxon>
        <taxon>Arthropoda</taxon>
        <taxon>Hexapoda</taxon>
        <taxon>Insecta</taxon>
        <taxon>Pterygota</taxon>
        <taxon>Neoptera</taxon>
        <taxon>Endopterygota</taxon>
        <taxon>Lepidoptera</taxon>
        <taxon>Glossata</taxon>
        <taxon>Ditrysia</taxon>
        <taxon>Papilionoidea</taxon>
        <taxon>Papilionidae</taxon>
        <taxon>Parnassiinae</taxon>
        <taxon>Parnassini</taxon>
        <taxon>Parnassius</taxon>
        <taxon>Driopa</taxon>
    </lineage>
</organism>
<keyword evidence="2" id="KW-0238">DNA-binding</keyword>
<dbReference type="Pfam" id="PF03221">
    <property type="entry name" value="HTH_Tnp_Tc5"/>
    <property type="match status" value="1"/>
</dbReference>
<protein>
    <recommendedName>
        <fullName evidence="5">HTH CENPB-type domain-containing protein</fullName>
    </recommendedName>
</protein>
<evidence type="ECO:0000313" key="7">
    <source>
        <dbReference type="Proteomes" id="UP001314205"/>
    </source>
</evidence>
<proteinExistence type="predicted"/>
<dbReference type="EMBL" id="CAVLGL010000001">
    <property type="protein sequence ID" value="CAK1578293.1"/>
    <property type="molecule type" value="Genomic_DNA"/>
</dbReference>
<dbReference type="InterPro" id="IPR007889">
    <property type="entry name" value="HTH_Psq"/>
</dbReference>
<dbReference type="AlphaFoldDB" id="A0AAV1K5C2"/>
<feature type="region of interest" description="Disordered" evidence="4">
    <location>
        <begin position="199"/>
        <end position="262"/>
    </location>
</feature>
<dbReference type="PROSITE" id="PS51253">
    <property type="entry name" value="HTH_CENPB"/>
    <property type="match status" value="1"/>
</dbReference>
<dbReference type="InterPro" id="IPR009057">
    <property type="entry name" value="Homeodomain-like_sf"/>
</dbReference>
<keyword evidence="3" id="KW-0539">Nucleus</keyword>
<keyword evidence="7" id="KW-1185">Reference proteome</keyword>
<comment type="subcellular location">
    <subcellularLocation>
        <location evidence="1">Nucleus</location>
    </subcellularLocation>
</comment>
<dbReference type="SUPFAM" id="SSF46689">
    <property type="entry name" value="Homeodomain-like"/>
    <property type="match status" value="1"/>
</dbReference>
<evidence type="ECO:0000313" key="6">
    <source>
        <dbReference type="EMBL" id="CAK1578293.1"/>
    </source>
</evidence>
<name>A0AAV1K5C2_9NEOP</name>
<dbReference type="GO" id="GO:0003677">
    <property type="term" value="F:DNA binding"/>
    <property type="evidence" value="ECO:0007669"/>
    <property type="project" value="UniProtKB-KW"/>
</dbReference>
<dbReference type="Gene3D" id="1.10.10.60">
    <property type="entry name" value="Homeodomain-like"/>
    <property type="match status" value="1"/>
</dbReference>
<accession>A0AAV1K5C2</accession>
<dbReference type="SMART" id="SM00674">
    <property type="entry name" value="CENPB"/>
    <property type="match status" value="1"/>
</dbReference>
<comment type="caution">
    <text evidence="6">The sequence shown here is derived from an EMBL/GenBank/DDBJ whole genome shotgun (WGS) entry which is preliminary data.</text>
</comment>
<reference evidence="6 7" key="1">
    <citation type="submission" date="2023-11" db="EMBL/GenBank/DDBJ databases">
        <authorList>
            <person name="Hedman E."/>
            <person name="Englund M."/>
            <person name="Stromberg M."/>
            <person name="Nyberg Akerstrom W."/>
            <person name="Nylinder S."/>
            <person name="Jareborg N."/>
            <person name="Kallberg Y."/>
            <person name="Kronander E."/>
        </authorList>
    </citation>
    <scope>NUCLEOTIDE SEQUENCE [LARGE SCALE GENOMIC DNA]</scope>
</reference>
<gene>
    <name evidence="6" type="ORF">PARMNEM_LOCUS389</name>
</gene>